<dbReference type="InterPro" id="IPR045122">
    <property type="entry name" value="Csc1-like"/>
</dbReference>
<dbReference type="Pfam" id="PF02714">
    <property type="entry name" value="RSN1_7TM"/>
    <property type="match status" value="1"/>
</dbReference>
<feature type="transmembrane region" description="Helical" evidence="8">
    <location>
        <begin position="480"/>
        <end position="502"/>
    </location>
</feature>
<dbReference type="RefSeq" id="XP_029320917.1">
    <property type="nucleotide sequence ID" value="XM_029465058.1"/>
</dbReference>
<feature type="transmembrane region" description="Helical" evidence="8">
    <location>
        <begin position="188"/>
        <end position="211"/>
    </location>
</feature>
<dbReference type="PANTHER" id="PTHR13018">
    <property type="entry name" value="PROBABLE MEMBRANE PROTEIN DUF221-RELATED"/>
    <property type="match status" value="1"/>
</dbReference>
<dbReference type="Pfam" id="PF14703">
    <property type="entry name" value="PHM7_cyt"/>
    <property type="match status" value="1"/>
</dbReference>
<feature type="transmembrane region" description="Helical" evidence="8">
    <location>
        <begin position="743"/>
        <end position="763"/>
    </location>
</feature>
<feature type="region of interest" description="Disordered" evidence="7">
    <location>
        <begin position="816"/>
        <end position="858"/>
    </location>
</feature>
<sequence length="972" mass="110495">MDGTDILMGSSGNLRDPPSTRVLSTQLLIACTLGFTAVAVFSILRTRFPHIFIARLHYLKKINDSKKSSSDSGNVSATRSSVFTRSFLNISEKSLFNTFRTLHRITDEEIIDFAGLDAYVFLDFFKMAIQIVSVCWISAFIIISPIRYHFTGKFDEGDENLFTYSDIYRNGVTRKNNSDGEDTLKPHYYIYLLTYVIFTYFFTLVTCHFLVKHSVKIIKIRQTILGKQNSITDRTIRLSGIPPELRTEKALRETIENLNIGKVEKIVICKEWKKLDNLFKIRSKIVKKLEFYWANYMEIGNSVNVSDPYSDIIGLSGQDSRTDTTENNLDNRDNNDNNNQCTVQSVPPSVYFDDLEGGSPMNSQVTLESRNSLISTISVRARPTIRQGFWGLFGKKKDALDYYTNQLDVINEEIRKARNEHYPATPTAFLTMDSVATAQTLAQAVLDPRIGYLIASPAPAPADIMWENATLPSHSRKLKIYYITIITGILGVAFIFPVGYLATLLNYKSIKKFWPTLANFLLHHEWALKFVTELLPVYLYTLLNAIIPFLYVWLSSKQGFISHGEEELSVVSKNFFYVFVNLFLVFTMAGTASNYWGYLSDSKQIALQLAQSLHDLASFYVDTIVLQGIGLMPFKLLPMGRIFQFLFFWVSHSTRGKAEFMFGLGVPTAREITTLYQPPTFNFGLQLPHPLLVLVITLIYSVISTKILSAGLVYFIIGYYVFKFLLIYTYIHPQHSTGKVMPIIFRRVILGLLLFQLTVAGSLVLEKSWILAACLTPLPLFTLMVLWYFQEKLKPLSVFIALRAIKINESKPSYSDDIPLTTSSNPNLSGTILSSNQRRKKTHNNRTSTDFEPTGLSDTGDLDTSKIWSDAIFDDSTDSQQNAAFHSCDPNTDSSSRIINNLKTGATIDERRELFQDYDYPYLVDHLEGPWIGIKKSDTNTNDSYSDNWILVWTSDGIIRKKIKEETSRTIV</sequence>
<keyword evidence="5 8" id="KW-1133">Transmembrane helix</keyword>
<evidence type="ECO:0000256" key="7">
    <source>
        <dbReference type="SAM" id="MobiDB-lite"/>
    </source>
</evidence>
<evidence type="ECO:0000256" key="4">
    <source>
        <dbReference type="ARBA" id="ARBA00022692"/>
    </source>
</evidence>
<feature type="compositionally biased region" description="Polar residues" evidence="7">
    <location>
        <begin position="820"/>
        <end position="836"/>
    </location>
</feature>
<dbReference type="GO" id="GO:0005227">
    <property type="term" value="F:calcium-activated cation channel activity"/>
    <property type="evidence" value="ECO:0007669"/>
    <property type="project" value="InterPro"/>
</dbReference>
<organism evidence="12 13">
    <name type="scientific">Pichia kudriavzevii</name>
    <name type="common">Yeast</name>
    <name type="synonym">Issatchenkia orientalis</name>
    <dbReference type="NCBI Taxonomy" id="4909"/>
    <lineage>
        <taxon>Eukaryota</taxon>
        <taxon>Fungi</taxon>
        <taxon>Dikarya</taxon>
        <taxon>Ascomycota</taxon>
        <taxon>Saccharomycotina</taxon>
        <taxon>Pichiomycetes</taxon>
        <taxon>Pichiales</taxon>
        <taxon>Pichiaceae</taxon>
        <taxon>Pichia</taxon>
    </lineage>
</organism>
<keyword evidence="4 8" id="KW-0812">Transmembrane</keyword>
<comment type="subcellular location">
    <subcellularLocation>
        <location evidence="1">Membrane</location>
        <topology evidence="1">Multi-pass membrane protein</topology>
    </subcellularLocation>
</comment>
<feature type="transmembrane region" description="Helical" evidence="8">
    <location>
        <begin position="131"/>
        <end position="150"/>
    </location>
</feature>
<evidence type="ECO:0000259" key="11">
    <source>
        <dbReference type="Pfam" id="PF14703"/>
    </source>
</evidence>
<feature type="transmembrane region" description="Helical" evidence="8">
    <location>
        <begin position="683"/>
        <end position="703"/>
    </location>
</feature>
<evidence type="ECO:0000313" key="12">
    <source>
        <dbReference type="EMBL" id="AWU75440.1"/>
    </source>
</evidence>
<dbReference type="VEuPathDB" id="FungiDB:C5L36_0B06850"/>
<dbReference type="OrthoDB" id="1689567at2759"/>
<evidence type="ECO:0000256" key="5">
    <source>
        <dbReference type="ARBA" id="ARBA00022989"/>
    </source>
</evidence>
<dbReference type="Proteomes" id="UP000249293">
    <property type="component" value="Chromosome 2"/>
</dbReference>
<feature type="compositionally biased region" description="Basic and acidic residues" evidence="7">
    <location>
        <begin position="320"/>
        <end position="335"/>
    </location>
</feature>
<evidence type="ECO:0008006" key="14">
    <source>
        <dbReference type="Google" id="ProtNLM"/>
    </source>
</evidence>
<keyword evidence="13" id="KW-1185">Reference proteome</keyword>
<name>A0A2U9R293_PICKU</name>
<feature type="domain" description="CSC1/OSCA1-like cytosolic" evidence="11">
    <location>
        <begin position="233"/>
        <end position="468"/>
    </location>
</feature>
<proteinExistence type="inferred from homology"/>
<feature type="transmembrane region" description="Helical" evidence="8">
    <location>
        <begin position="709"/>
        <end position="731"/>
    </location>
</feature>
<accession>A0A2U9R293</accession>
<keyword evidence="6 8" id="KW-0472">Membrane</keyword>
<feature type="transmembrane region" description="Helical" evidence="8">
    <location>
        <begin position="537"/>
        <end position="554"/>
    </location>
</feature>
<dbReference type="PANTHER" id="PTHR13018:SF5">
    <property type="entry name" value="RE44586P"/>
    <property type="match status" value="1"/>
</dbReference>
<dbReference type="InterPro" id="IPR003864">
    <property type="entry name" value="CSC1/OSCA1-like_7TM"/>
</dbReference>
<feature type="domain" description="CSC1/OSCA1-like 7TM region" evidence="9">
    <location>
        <begin position="481"/>
        <end position="762"/>
    </location>
</feature>
<evidence type="ECO:0000256" key="3">
    <source>
        <dbReference type="ARBA" id="ARBA00022448"/>
    </source>
</evidence>
<gene>
    <name evidence="12" type="ORF">C5L36_0B06850</name>
</gene>
<dbReference type="InterPro" id="IPR032880">
    <property type="entry name" value="CSC1/OSCA1-like_N"/>
</dbReference>
<feature type="domain" description="CSC1/OSCA1-like N-terminal transmembrane" evidence="10">
    <location>
        <begin position="23"/>
        <end position="212"/>
    </location>
</feature>
<keyword evidence="3" id="KW-0813">Transport</keyword>
<feature type="region of interest" description="Disordered" evidence="7">
    <location>
        <begin position="316"/>
        <end position="343"/>
    </location>
</feature>
<evidence type="ECO:0000313" key="13">
    <source>
        <dbReference type="Proteomes" id="UP000249293"/>
    </source>
</evidence>
<feature type="transmembrane region" description="Helical" evidence="8">
    <location>
        <begin position="575"/>
        <end position="597"/>
    </location>
</feature>
<dbReference type="Pfam" id="PF13967">
    <property type="entry name" value="RSN1_TM"/>
    <property type="match status" value="1"/>
</dbReference>
<evidence type="ECO:0000259" key="9">
    <source>
        <dbReference type="Pfam" id="PF02714"/>
    </source>
</evidence>
<evidence type="ECO:0000259" key="10">
    <source>
        <dbReference type="Pfam" id="PF13967"/>
    </source>
</evidence>
<feature type="transmembrane region" description="Helical" evidence="8">
    <location>
        <begin position="769"/>
        <end position="789"/>
    </location>
</feature>
<dbReference type="InterPro" id="IPR027815">
    <property type="entry name" value="CSC1/OSCA1-like_cyt"/>
</dbReference>
<evidence type="ECO:0000256" key="2">
    <source>
        <dbReference type="ARBA" id="ARBA00007779"/>
    </source>
</evidence>
<dbReference type="EMBL" id="CP028774">
    <property type="protein sequence ID" value="AWU75440.1"/>
    <property type="molecule type" value="Genomic_DNA"/>
</dbReference>
<comment type="similarity">
    <text evidence="2">Belongs to the CSC1 (TC 1.A.17) family.</text>
</comment>
<protein>
    <recommendedName>
        <fullName evidence="14">Calcium permeable stress-gated cation channel 1</fullName>
    </recommendedName>
</protein>
<evidence type="ECO:0000256" key="1">
    <source>
        <dbReference type="ARBA" id="ARBA00004141"/>
    </source>
</evidence>
<dbReference type="KEGG" id="pkz:C5L36_0B06850"/>
<feature type="transmembrane region" description="Helical" evidence="8">
    <location>
        <begin position="23"/>
        <end position="44"/>
    </location>
</feature>
<evidence type="ECO:0000256" key="6">
    <source>
        <dbReference type="ARBA" id="ARBA00023136"/>
    </source>
</evidence>
<evidence type="ECO:0000256" key="8">
    <source>
        <dbReference type="SAM" id="Phobius"/>
    </source>
</evidence>
<dbReference type="GO" id="GO:0005886">
    <property type="term" value="C:plasma membrane"/>
    <property type="evidence" value="ECO:0007669"/>
    <property type="project" value="TreeGrafter"/>
</dbReference>
<dbReference type="GeneID" id="40383205"/>
<dbReference type="AlphaFoldDB" id="A0A2U9R293"/>
<reference evidence="12 13" key="1">
    <citation type="submission" date="2018-06" db="EMBL/GenBank/DDBJ databases">
        <title>Population genomics shows no distinction between pathogenic Candida krusei and environmental Pichia kudriavzevii: One species, four names.</title>
        <authorList>
            <person name="Douglass A.P."/>
            <person name="Offei B."/>
            <person name="Braun-Galleani S."/>
            <person name="Coughlan A.Y."/>
            <person name="Martos A."/>
            <person name="Ortiz-Merino R.A."/>
            <person name="Byrne K.P."/>
            <person name="Wolfe K.H."/>
        </authorList>
    </citation>
    <scope>NUCLEOTIDE SEQUENCE [LARGE SCALE GENOMIC DNA]</scope>
    <source>
        <strain evidence="12 13">CBS573</strain>
    </source>
</reference>